<evidence type="ECO:0000256" key="1">
    <source>
        <dbReference type="SAM" id="Phobius"/>
    </source>
</evidence>
<evidence type="ECO:0000313" key="2">
    <source>
        <dbReference type="EMBL" id="MDQ1027091.1"/>
    </source>
</evidence>
<name>A0ABU0SU60_9ACTN</name>
<reference evidence="2 3" key="1">
    <citation type="submission" date="2023-07" db="EMBL/GenBank/DDBJ databases">
        <title>Comparative genomics of wheat-associated soil bacteria to identify genetic determinants of phenazine resistance.</title>
        <authorList>
            <person name="Mouncey N."/>
        </authorList>
    </citation>
    <scope>NUCLEOTIDE SEQUENCE [LARGE SCALE GENOMIC DNA]</scope>
    <source>
        <strain evidence="2 3">V2I4</strain>
    </source>
</reference>
<keyword evidence="3" id="KW-1185">Reference proteome</keyword>
<dbReference type="Proteomes" id="UP001230328">
    <property type="component" value="Unassembled WGS sequence"/>
</dbReference>
<keyword evidence="1" id="KW-0812">Transmembrane</keyword>
<dbReference type="RefSeq" id="WP_307522427.1">
    <property type="nucleotide sequence ID" value="NZ_JAUSZI010000002.1"/>
</dbReference>
<feature type="transmembrane region" description="Helical" evidence="1">
    <location>
        <begin position="70"/>
        <end position="91"/>
    </location>
</feature>
<organism evidence="2 3">
    <name type="scientific">Streptomyces umbrinus</name>
    <dbReference type="NCBI Taxonomy" id="67370"/>
    <lineage>
        <taxon>Bacteria</taxon>
        <taxon>Bacillati</taxon>
        <taxon>Actinomycetota</taxon>
        <taxon>Actinomycetes</taxon>
        <taxon>Kitasatosporales</taxon>
        <taxon>Streptomycetaceae</taxon>
        <taxon>Streptomyces</taxon>
        <taxon>Streptomyces phaeochromogenes group</taxon>
    </lineage>
</organism>
<gene>
    <name evidence="2" type="ORF">QF035_004673</name>
</gene>
<dbReference type="NCBIfam" id="NF038083">
    <property type="entry name" value="CU044_5270_fam"/>
    <property type="match status" value="1"/>
</dbReference>
<sequence length="319" mass="34532">MRPEEREELARLLPSPGEPVLPSDRHDLMKDHLMLELTTDVLKLAPDGQELAPDVATADERPKRAARRRFALIAVPVATAVVVAAVVLGFGGSGTPSTDQEAVDLLNRIATVAAAREPVAARDDQYVYVRTQGSVRITDKDVRHFREKRWTAVDGKREGLARITFLNGVKKGPRDPLQGMTRGTRDMRLGVDPNVITLREVEALPTDPDALLRKIYADAGGGDRPGQALERIGGMLDQATLLPEAGAALYRAAARIPGVSVVENAEDHAGRSGIGLSFEERGERHVWVFDEESLTYLGSDRSALLATGVVDRIGETPGS</sequence>
<dbReference type="InterPro" id="IPR047789">
    <property type="entry name" value="CU044_5270-like"/>
</dbReference>
<keyword evidence="1" id="KW-0472">Membrane</keyword>
<evidence type="ECO:0000313" key="3">
    <source>
        <dbReference type="Proteomes" id="UP001230328"/>
    </source>
</evidence>
<comment type="caution">
    <text evidence="2">The sequence shown here is derived from an EMBL/GenBank/DDBJ whole genome shotgun (WGS) entry which is preliminary data.</text>
</comment>
<accession>A0ABU0SU60</accession>
<proteinExistence type="predicted"/>
<keyword evidence="1" id="KW-1133">Transmembrane helix</keyword>
<dbReference type="EMBL" id="JAUSZI010000002">
    <property type="protein sequence ID" value="MDQ1027091.1"/>
    <property type="molecule type" value="Genomic_DNA"/>
</dbReference>
<protein>
    <submittedName>
        <fullName evidence="2">Uncharacterized protein</fullName>
    </submittedName>
</protein>